<dbReference type="PANTHER" id="PTHR13799">
    <property type="entry name" value="NGG1 INTERACTING FACTOR 3"/>
    <property type="match status" value="1"/>
</dbReference>
<dbReference type="GO" id="GO:0005737">
    <property type="term" value="C:cytoplasm"/>
    <property type="evidence" value="ECO:0007669"/>
    <property type="project" value="TreeGrafter"/>
</dbReference>
<comment type="similarity">
    <text evidence="1">Belongs to the GTP cyclohydrolase I type 2/NIF3 family.</text>
</comment>
<dbReference type="Proteomes" id="UP000680865">
    <property type="component" value="Unassembled WGS sequence"/>
</dbReference>
<feature type="binding site" evidence="5">
    <location>
        <position position="96"/>
    </location>
    <ligand>
        <name>a divalent metal cation</name>
        <dbReference type="ChEBI" id="CHEBI:60240"/>
        <label>1</label>
    </ligand>
</feature>
<feature type="binding site" evidence="5">
    <location>
        <position position="276"/>
    </location>
    <ligand>
        <name>a divalent metal cation</name>
        <dbReference type="ChEBI" id="CHEBI:60240"/>
        <label>1</label>
    </ligand>
</feature>
<dbReference type="InterPro" id="IPR036069">
    <property type="entry name" value="DUF34/NIF3_sf"/>
</dbReference>
<feature type="binding site" evidence="5">
    <location>
        <position position="272"/>
    </location>
    <ligand>
        <name>a divalent metal cation</name>
        <dbReference type="ChEBI" id="CHEBI:60240"/>
        <label>1</label>
    </ligand>
</feature>
<evidence type="ECO:0000256" key="2">
    <source>
        <dbReference type="ARBA" id="ARBA00011643"/>
    </source>
</evidence>
<dbReference type="InterPro" id="IPR002678">
    <property type="entry name" value="DUF34/NIF3"/>
</dbReference>
<protein>
    <recommendedName>
        <fullName evidence="3">GTP cyclohydrolase 1 type 2 homolog</fullName>
    </recommendedName>
</protein>
<dbReference type="PANTHER" id="PTHR13799:SF14">
    <property type="entry name" value="GTP CYCLOHYDROLASE 1 TYPE 2 HOMOLOG"/>
    <property type="match status" value="1"/>
</dbReference>
<evidence type="ECO:0000313" key="7">
    <source>
        <dbReference type="Proteomes" id="UP000680865"/>
    </source>
</evidence>
<evidence type="ECO:0000256" key="1">
    <source>
        <dbReference type="ARBA" id="ARBA00006964"/>
    </source>
</evidence>
<dbReference type="SUPFAM" id="SSF102705">
    <property type="entry name" value="NIF3 (NGG1p interacting factor 3)-like"/>
    <property type="match status" value="1"/>
</dbReference>
<proteinExistence type="inferred from homology"/>
<organism evidence="6 7">
    <name type="scientific">Winogradskya consettensis</name>
    <dbReference type="NCBI Taxonomy" id="113560"/>
    <lineage>
        <taxon>Bacteria</taxon>
        <taxon>Bacillati</taxon>
        <taxon>Actinomycetota</taxon>
        <taxon>Actinomycetes</taxon>
        <taxon>Micromonosporales</taxon>
        <taxon>Micromonosporaceae</taxon>
        <taxon>Winogradskya</taxon>
    </lineage>
</organism>
<feature type="binding site" evidence="5">
    <location>
        <position position="95"/>
    </location>
    <ligand>
        <name>a divalent metal cation</name>
        <dbReference type="ChEBI" id="CHEBI:60240"/>
        <label>1</label>
    </ligand>
</feature>
<dbReference type="AlphaFoldDB" id="A0A919STB3"/>
<keyword evidence="7" id="KW-1185">Reference proteome</keyword>
<evidence type="ECO:0000256" key="5">
    <source>
        <dbReference type="PIRSR" id="PIRSR602678-1"/>
    </source>
</evidence>
<accession>A0A919STB3</accession>
<feature type="binding site" evidence="5">
    <location>
        <position position="140"/>
    </location>
    <ligand>
        <name>a divalent metal cation</name>
        <dbReference type="ChEBI" id="CHEBI:60240"/>
        <label>1</label>
    </ligand>
</feature>
<comment type="subunit">
    <text evidence="2">Homohexamer.</text>
</comment>
<comment type="caution">
    <text evidence="6">The sequence shown here is derived from an EMBL/GenBank/DDBJ whole genome shotgun (WGS) entry which is preliminary data.</text>
</comment>
<dbReference type="Gene3D" id="3.40.1390.30">
    <property type="entry name" value="NIF3 (NGG1p interacting factor 3)-like"/>
    <property type="match status" value="2"/>
</dbReference>
<evidence type="ECO:0000256" key="3">
    <source>
        <dbReference type="ARBA" id="ARBA00022112"/>
    </source>
</evidence>
<dbReference type="RefSeq" id="WP_213000402.1">
    <property type="nucleotide sequence ID" value="NZ_BAAATW010000006.1"/>
</dbReference>
<name>A0A919STB3_9ACTN</name>
<gene>
    <name evidence="6" type="ORF">Aco04nite_58000</name>
</gene>
<dbReference type="EMBL" id="BOQP01000033">
    <property type="protein sequence ID" value="GIM77960.1"/>
    <property type="molecule type" value="Genomic_DNA"/>
</dbReference>
<keyword evidence="4 5" id="KW-0479">Metal-binding</keyword>
<evidence type="ECO:0000313" key="6">
    <source>
        <dbReference type="EMBL" id="GIM77960.1"/>
    </source>
</evidence>
<dbReference type="Pfam" id="PF01784">
    <property type="entry name" value="DUF34_NIF3"/>
    <property type="match status" value="1"/>
</dbReference>
<reference evidence="6" key="1">
    <citation type="submission" date="2021-03" db="EMBL/GenBank/DDBJ databases">
        <title>Whole genome shotgun sequence of Actinoplanes consettensis NBRC 14913.</title>
        <authorList>
            <person name="Komaki H."/>
            <person name="Tamura T."/>
        </authorList>
    </citation>
    <scope>NUCLEOTIDE SEQUENCE</scope>
    <source>
        <strain evidence="6">NBRC 14913</strain>
    </source>
</reference>
<sequence>MAIRLDHVTAELDALFDLDAAGPDTAMSRHVPRVFDEVGFDWRGFVEPGFSQRFNGLMRRGLESVGAVYGACLPSAHVLDAWLAVARAGDLLITHHPIDVRNGSPVHDVWAEGFVPIAEEQLQAIAARGLSMYSCHAPMDISLEVGTAAAIVEALDGSVVGRFWPYGDGHAGFLADIAPTTSDRLVHHASELFGVSLVEVEGAAREEITRVAVVGGIGDHVDQMAVAERLGAHAYLTGELHVRIEGDYGRRKFAEVERFAATTGMTLIGVSHAASEHLVIETQLARWFAGTFGVTLRPIREAEWWR</sequence>
<dbReference type="GO" id="GO:0046872">
    <property type="term" value="F:metal ion binding"/>
    <property type="evidence" value="ECO:0007669"/>
    <property type="project" value="UniProtKB-KW"/>
</dbReference>
<evidence type="ECO:0000256" key="4">
    <source>
        <dbReference type="ARBA" id="ARBA00022723"/>
    </source>
</evidence>